<evidence type="ECO:0000256" key="1">
    <source>
        <dbReference type="SAM" id="Coils"/>
    </source>
</evidence>
<proteinExistence type="predicted"/>
<comment type="caution">
    <text evidence="3">The sequence shown here is derived from an EMBL/GenBank/DDBJ whole genome shotgun (WGS) entry which is preliminary data.</text>
</comment>
<feature type="coiled-coil region" evidence="1">
    <location>
        <begin position="1"/>
        <end position="72"/>
    </location>
</feature>
<dbReference type="RefSeq" id="WP_109015641.1">
    <property type="nucleotide sequence ID" value="NZ_BDOQ01000007.1"/>
</dbReference>
<feature type="compositionally biased region" description="Low complexity" evidence="2">
    <location>
        <begin position="105"/>
        <end position="127"/>
    </location>
</feature>
<dbReference type="AlphaFoldDB" id="A0A2R5F882"/>
<dbReference type="Proteomes" id="UP000245081">
    <property type="component" value="Unassembled WGS sequence"/>
</dbReference>
<accession>A0A2R5F882</accession>
<evidence type="ECO:0000313" key="3">
    <source>
        <dbReference type="EMBL" id="GBG14452.1"/>
    </source>
</evidence>
<organism evidence="3 4">
    <name type="scientific">Novimethylophilus kurashikiensis</name>
    <dbReference type="NCBI Taxonomy" id="1825523"/>
    <lineage>
        <taxon>Bacteria</taxon>
        <taxon>Pseudomonadati</taxon>
        <taxon>Pseudomonadota</taxon>
        <taxon>Betaproteobacteria</taxon>
        <taxon>Nitrosomonadales</taxon>
        <taxon>Methylophilaceae</taxon>
        <taxon>Novimethylophilus</taxon>
    </lineage>
</organism>
<evidence type="ECO:0000313" key="4">
    <source>
        <dbReference type="Proteomes" id="UP000245081"/>
    </source>
</evidence>
<feature type="region of interest" description="Disordered" evidence="2">
    <location>
        <begin position="104"/>
        <end position="127"/>
    </location>
</feature>
<dbReference type="EMBL" id="BDOQ01000007">
    <property type="protein sequence ID" value="GBG14452.1"/>
    <property type="molecule type" value="Genomic_DNA"/>
</dbReference>
<name>A0A2R5F882_9PROT</name>
<protein>
    <submittedName>
        <fullName evidence="3">ATPase</fullName>
    </submittedName>
</protein>
<reference evidence="3 4" key="1">
    <citation type="journal article" date="2018" name="Environ. Microbiol.">
        <title>Isolation and genomic characterization of Novimethylophilus kurashikiensis gen. nov. sp. nov., a new lanthanide-dependent methylotrophic species of Methylophilaceae.</title>
        <authorList>
            <person name="Lv H."/>
            <person name="Sahin N."/>
            <person name="Tani A."/>
        </authorList>
    </citation>
    <scope>NUCLEOTIDE SEQUENCE [LARGE SCALE GENOMIC DNA]</scope>
    <source>
        <strain evidence="3 4">La2-4</strain>
    </source>
</reference>
<sequence>MATAVEQLEQGKKRLESLTVRRQHAQVQLEAGRQQLADAQREAMERYGTADLAELKRILARQEADNERALGEFQTSVAEFEGFISKIEAALADPVAMASLLASMPEQAAPVSPAEAAPAPAFSSEDI</sequence>
<keyword evidence="1" id="KW-0175">Coiled coil</keyword>
<evidence type="ECO:0000256" key="2">
    <source>
        <dbReference type="SAM" id="MobiDB-lite"/>
    </source>
</evidence>
<keyword evidence="4" id="KW-1185">Reference proteome</keyword>
<gene>
    <name evidence="3" type="ORF">NMK_2051</name>
</gene>